<gene>
    <name evidence="1" type="ORF">HGMM_F12C05C01</name>
</gene>
<reference evidence="1" key="2">
    <citation type="journal article" date="2012" name="PLoS ONE">
        <title>A Deeply Branching Thermophilic Bacterium with an Ancient Acetyl-CoA Pathway Dominates a Subsurface Ecosystem.</title>
        <authorList>
            <person name="Takami H."/>
            <person name="Noguchi H."/>
            <person name="Takaki Y."/>
            <person name="Uchiyama I."/>
            <person name="Toyoda A."/>
            <person name="Nishi S."/>
            <person name="Chee G.-J."/>
            <person name="Arai W."/>
            <person name="Nunoura T."/>
            <person name="Itoh T."/>
            <person name="Hattori M."/>
            <person name="Takai K."/>
        </authorList>
    </citation>
    <scope>NUCLEOTIDE SEQUENCE</scope>
</reference>
<dbReference type="AlphaFoldDB" id="H5SCY2"/>
<feature type="non-terminal residue" evidence="1">
    <location>
        <position position="106"/>
    </location>
</feature>
<proteinExistence type="predicted"/>
<organism evidence="1">
    <name type="scientific">uncultured Planctomycetota bacterium</name>
    <dbReference type="NCBI Taxonomy" id="120965"/>
    <lineage>
        <taxon>Bacteria</taxon>
        <taxon>Pseudomonadati</taxon>
        <taxon>Planctomycetota</taxon>
        <taxon>environmental samples</taxon>
    </lineage>
</organism>
<dbReference type="EMBL" id="AP011676">
    <property type="protein sequence ID" value="BAL54018.1"/>
    <property type="molecule type" value="Genomic_DNA"/>
</dbReference>
<protein>
    <submittedName>
        <fullName evidence="1">Uncharacterized protein</fullName>
    </submittedName>
</protein>
<accession>H5SCY2</accession>
<reference evidence="1" key="1">
    <citation type="journal article" date="2005" name="Environ. Microbiol.">
        <title>Genetic and functional properties of uncultivated thermophilic crenarchaeotes from a subsurface gold mine as revealed by analysis of genome fragments.</title>
        <authorList>
            <person name="Nunoura T."/>
            <person name="Hirayama H."/>
            <person name="Takami H."/>
            <person name="Oida H."/>
            <person name="Nishi S."/>
            <person name="Shimamura S."/>
            <person name="Suzuki Y."/>
            <person name="Inagaki F."/>
            <person name="Takai K."/>
            <person name="Nealson K.H."/>
            <person name="Horikoshi K."/>
        </authorList>
    </citation>
    <scope>NUCLEOTIDE SEQUENCE</scope>
</reference>
<sequence>MSLTVVWLLLNTVWCCTHNIVRSGEVVPQVVPESEADKPPEYRLAAERFRYEMRVLQQCAELDLVVYELKFPSAVRSPYETNNTVYAYYYRPHRCDRERVPAVIVL</sequence>
<evidence type="ECO:0000313" key="1">
    <source>
        <dbReference type="EMBL" id="BAL54018.1"/>
    </source>
</evidence>
<name>H5SCY2_9BACT</name>